<gene>
    <name evidence="2" type="ORF">J1N51_00560</name>
</gene>
<keyword evidence="1" id="KW-0812">Transmembrane</keyword>
<dbReference type="EMBL" id="CP072110">
    <property type="protein sequence ID" value="QTH64025.1"/>
    <property type="molecule type" value="Genomic_DNA"/>
</dbReference>
<dbReference type="InterPro" id="IPR019690">
    <property type="entry name" value="DUF2569"/>
</dbReference>
<feature type="transmembrane region" description="Helical" evidence="1">
    <location>
        <begin position="100"/>
        <end position="125"/>
    </location>
</feature>
<feature type="transmembrane region" description="Helical" evidence="1">
    <location>
        <begin position="12"/>
        <end position="31"/>
    </location>
</feature>
<accession>A0A975DBC3</accession>
<name>A0A975DBC3_9GAMM</name>
<dbReference type="AlphaFoldDB" id="A0A975DBC3"/>
<dbReference type="Proteomes" id="UP000682739">
    <property type="component" value="Chromosome"/>
</dbReference>
<evidence type="ECO:0000313" key="2">
    <source>
        <dbReference type="EMBL" id="QTH64025.1"/>
    </source>
</evidence>
<feature type="transmembrane region" description="Helical" evidence="1">
    <location>
        <begin position="61"/>
        <end position="88"/>
    </location>
</feature>
<sequence length="163" mass="18412">MKTIENIDKKEPLAIGGWLIIVAIGVVLSPVRQFFYIGTNYPAFFTNGTWDALTLPSSDAYIPYFGTFFISEILINLMMAIAGIYLIYLFFNKKSNLPKWYFGLALVSTILIIINAYVASLLVPGLEAFDSETMKEIARSVVPLIIWSPYLIYSQRSKDTFVN</sequence>
<dbReference type="RefSeq" id="WP_208832080.1">
    <property type="nucleotide sequence ID" value="NZ_CP072110.1"/>
</dbReference>
<feature type="transmembrane region" description="Helical" evidence="1">
    <location>
        <begin position="137"/>
        <end position="153"/>
    </location>
</feature>
<dbReference type="KEGG" id="psym:J1N51_00560"/>
<keyword evidence="1" id="KW-1133">Transmembrane helix</keyword>
<organism evidence="2 3">
    <name type="scientific">Psychrosphaera ytuae</name>
    <dbReference type="NCBI Taxonomy" id="2820710"/>
    <lineage>
        <taxon>Bacteria</taxon>
        <taxon>Pseudomonadati</taxon>
        <taxon>Pseudomonadota</taxon>
        <taxon>Gammaproteobacteria</taxon>
        <taxon>Alteromonadales</taxon>
        <taxon>Pseudoalteromonadaceae</taxon>
        <taxon>Psychrosphaera</taxon>
    </lineage>
</organism>
<evidence type="ECO:0000313" key="3">
    <source>
        <dbReference type="Proteomes" id="UP000682739"/>
    </source>
</evidence>
<dbReference type="Pfam" id="PF10754">
    <property type="entry name" value="DUF2569"/>
    <property type="match status" value="1"/>
</dbReference>
<keyword evidence="3" id="KW-1185">Reference proteome</keyword>
<keyword evidence="1" id="KW-0472">Membrane</keyword>
<reference evidence="2" key="1">
    <citation type="submission" date="2021-03" db="EMBL/GenBank/DDBJ databases">
        <title>Description of Psychrosphaera ytuae sp. nov. isolated from deep sea sediment of South China Sea.</title>
        <authorList>
            <person name="Zhang J."/>
            <person name="Xu X.-D."/>
        </authorList>
    </citation>
    <scope>NUCLEOTIDE SEQUENCE</scope>
    <source>
        <strain evidence="2">MTZ26</strain>
    </source>
</reference>
<protein>
    <submittedName>
        <fullName evidence="2">DUF2569 domain-containing protein</fullName>
    </submittedName>
</protein>
<evidence type="ECO:0000256" key="1">
    <source>
        <dbReference type="SAM" id="Phobius"/>
    </source>
</evidence>
<proteinExistence type="predicted"/>